<dbReference type="Pfam" id="PF00196">
    <property type="entry name" value="GerE"/>
    <property type="match status" value="1"/>
</dbReference>
<evidence type="ECO:0000313" key="7">
    <source>
        <dbReference type="Proteomes" id="UP001156398"/>
    </source>
</evidence>
<dbReference type="GO" id="GO:0003677">
    <property type="term" value="F:DNA binding"/>
    <property type="evidence" value="ECO:0007669"/>
    <property type="project" value="InterPro"/>
</dbReference>
<evidence type="ECO:0000259" key="4">
    <source>
        <dbReference type="PROSITE" id="PS50043"/>
    </source>
</evidence>
<dbReference type="PANTHER" id="PTHR16305:SF35">
    <property type="entry name" value="TRANSCRIPTIONAL ACTIVATOR DOMAIN"/>
    <property type="match status" value="1"/>
</dbReference>
<proteinExistence type="predicted"/>
<sequence length="943" mass="101600">MLLLERGRDLDLVTAALHEARAGRGSLVVVRGPLGIGKSALLESLHELGTREGALTLRAQAAAAEHDYSFGVVRQLLEPALGGASPAELEVWGAGSAALSRAALADVALTDCESPWQDSDLEQVHEGLSALVENMSQDGPVLLLVDDIQWADAESLRWLRKMVRRAPDRRVLLVCALLDGELGEEQPLLHELLPHARDTVTPERLSAEGVGSVVRQHYGAAVEQDFVTVCHELSGGNPLFLNCILVEAAFRGLKPTTADAPRLAALRPSLLRQQLLVFLEHLPQHVRRTADALTILGEGVSAEIIGRLAELDAVQRVDAMRVLHALGLIDDPAAPRFTHRAVQEAIEEGMPLPERSAFHVVAAELLHGSGHPAEQVADQLLEVVSLQGPWAVQVLRTAADQALRRGMPKAATRYLRRALMDSPPAGPQRARLLIDLATVERSFATGASLRHIAQAVPLLCTVHEQAAAMARLGPIVLDPETLQIGEMLQRVTRDLAETGDPAGADRELMMRLEARLTHMSVRGPNEQSASTGALARLGTDPPIETVGERELLAVQIYGAMATNTISAAESARLSARLLEREPPSPLHVHTTLPLVVCTLAAADSAQGLMPWLDEAYRIAEGREGEVEQAVIRVEQAMVALSCGDPMDARAKILDAYRFAPGEQDGFTTLSATVLAFVALETEEPELARRVLREHRPRAGAQHIAALLATAEGSIAVRAGDLRTALEHFLNAGHRMELISWHNPVLAPWASLAAMVHHRLGDSVRAEELVTQEIEAARAWGAAAPLGRALIVQGRITSGRRGLLLLEEAVAVLETSPNRYELCRALEAYGNRLGRSDPHGRAVLRQAETMAVECGARFIADRVRNGTGDHHADRPASHASLTPAELKVAQLAVSGSSNQAIAEGLAISTRAVEKHLTNCYRKLGIKGRAALRAALDEHEVDRPL</sequence>
<dbReference type="EMBL" id="JABXJJ020000005">
    <property type="protein sequence ID" value="MDI5968707.1"/>
    <property type="molecule type" value="Genomic_DNA"/>
</dbReference>
<dbReference type="PRINTS" id="PR00038">
    <property type="entry name" value="HTHLUXR"/>
</dbReference>
<dbReference type="SMART" id="SM00421">
    <property type="entry name" value="HTH_LUXR"/>
    <property type="match status" value="1"/>
</dbReference>
<dbReference type="SUPFAM" id="SSF52540">
    <property type="entry name" value="P-loop containing nucleoside triphosphate hydrolases"/>
    <property type="match status" value="1"/>
</dbReference>
<dbReference type="InterPro" id="IPR000792">
    <property type="entry name" value="Tscrpt_reg_LuxR_C"/>
</dbReference>
<dbReference type="GO" id="GO:0005524">
    <property type="term" value="F:ATP binding"/>
    <property type="evidence" value="ECO:0007669"/>
    <property type="project" value="UniProtKB-KW"/>
</dbReference>
<dbReference type="GO" id="GO:0005737">
    <property type="term" value="C:cytoplasm"/>
    <property type="evidence" value="ECO:0007669"/>
    <property type="project" value="TreeGrafter"/>
</dbReference>
<evidence type="ECO:0000256" key="1">
    <source>
        <dbReference type="ARBA" id="ARBA00022741"/>
    </source>
</evidence>
<dbReference type="EMBL" id="JAAGKO020000010">
    <property type="protein sequence ID" value="MDI5962992.1"/>
    <property type="molecule type" value="Genomic_DNA"/>
</dbReference>
<dbReference type="PROSITE" id="PS50043">
    <property type="entry name" value="HTH_LUXR_2"/>
    <property type="match status" value="1"/>
</dbReference>
<dbReference type="InterPro" id="IPR016032">
    <property type="entry name" value="Sig_transdc_resp-reg_C-effctor"/>
</dbReference>
<dbReference type="PANTHER" id="PTHR16305">
    <property type="entry name" value="TESTICULAR SOLUBLE ADENYLYL CYCLASE"/>
    <property type="match status" value="1"/>
</dbReference>
<dbReference type="Proteomes" id="UP001156398">
    <property type="component" value="Unassembled WGS sequence"/>
</dbReference>
<keyword evidence="7" id="KW-1185">Reference proteome</keyword>
<feature type="domain" description="HTH luxR-type" evidence="4">
    <location>
        <begin position="873"/>
        <end position="938"/>
    </location>
</feature>
<evidence type="ECO:0000313" key="6">
    <source>
        <dbReference type="EMBL" id="MDI5968707.1"/>
    </source>
</evidence>
<dbReference type="GO" id="GO:0004016">
    <property type="term" value="F:adenylate cyclase activity"/>
    <property type="evidence" value="ECO:0007669"/>
    <property type="project" value="TreeGrafter"/>
</dbReference>
<dbReference type="GO" id="GO:0006355">
    <property type="term" value="P:regulation of DNA-templated transcription"/>
    <property type="evidence" value="ECO:0007669"/>
    <property type="project" value="InterPro"/>
</dbReference>
<dbReference type="Gene3D" id="1.10.10.10">
    <property type="entry name" value="Winged helix-like DNA-binding domain superfamily/Winged helix DNA-binding domain"/>
    <property type="match status" value="1"/>
</dbReference>
<keyword evidence="1" id="KW-0547">Nucleotide-binding</keyword>
<protein>
    <submittedName>
        <fullName evidence="6">AAA family ATPase</fullName>
    </submittedName>
</protein>
<dbReference type="CDD" id="cd06170">
    <property type="entry name" value="LuxR_C_like"/>
    <property type="match status" value="1"/>
</dbReference>
<gene>
    <name evidence="5" type="ORF">POF43_009780</name>
    <name evidence="6" type="ORF">POF50_004985</name>
</gene>
<dbReference type="RefSeq" id="WP_271316563.1">
    <property type="nucleotide sequence ID" value="NZ_JAAGKO020000010.1"/>
</dbReference>
<keyword evidence="2" id="KW-0067">ATP-binding</keyword>
<name>A0AA90H629_9ACTN</name>
<dbReference type="InterPro" id="IPR041664">
    <property type="entry name" value="AAA_16"/>
</dbReference>
<evidence type="ECO:0000256" key="3">
    <source>
        <dbReference type="SAM" id="MobiDB-lite"/>
    </source>
</evidence>
<dbReference type="Pfam" id="PF13191">
    <property type="entry name" value="AAA_16"/>
    <property type="match status" value="1"/>
</dbReference>
<feature type="region of interest" description="Disordered" evidence="3">
    <location>
        <begin position="521"/>
        <end position="540"/>
    </location>
</feature>
<accession>A0AA90H629</accession>
<organism evidence="6">
    <name type="scientific">Streptantibioticus silvisoli</name>
    <dbReference type="NCBI Taxonomy" id="2705255"/>
    <lineage>
        <taxon>Bacteria</taxon>
        <taxon>Bacillati</taxon>
        <taxon>Actinomycetota</taxon>
        <taxon>Actinomycetes</taxon>
        <taxon>Kitasatosporales</taxon>
        <taxon>Streptomycetaceae</taxon>
        <taxon>Streptantibioticus</taxon>
    </lineage>
</organism>
<evidence type="ECO:0000313" key="5">
    <source>
        <dbReference type="EMBL" id="MDI5962992.1"/>
    </source>
</evidence>
<reference evidence="6 7" key="1">
    <citation type="submission" date="2023-05" db="EMBL/GenBank/DDBJ databases">
        <title>Streptantibioticus silvisoli sp. nov., acidotolerant actinomycetes 1 from pine litter.</title>
        <authorList>
            <person name="Swiecimska M."/>
            <person name="Golinska P."/>
            <person name="Sangal V."/>
            <person name="Wachnowicz B."/>
            <person name="Goodfellow M."/>
        </authorList>
    </citation>
    <scope>NUCLEOTIDE SEQUENCE</scope>
    <source>
        <strain evidence="6">SL13</strain>
        <strain evidence="5 7">SL54</strain>
    </source>
</reference>
<dbReference type="SUPFAM" id="SSF46894">
    <property type="entry name" value="C-terminal effector domain of the bipartite response regulators"/>
    <property type="match status" value="1"/>
</dbReference>
<comment type="caution">
    <text evidence="6">The sequence shown here is derived from an EMBL/GenBank/DDBJ whole genome shotgun (WGS) entry which is preliminary data.</text>
</comment>
<dbReference type="InterPro" id="IPR036388">
    <property type="entry name" value="WH-like_DNA-bd_sf"/>
</dbReference>
<dbReference type="InterPro" id="IPR027417">
    <property type="entry name" value="P-loop_NTPase"/>
</dbReference>
<dbReference type="AlphaFoldDB" id="A0AA90H629"/>
<evidence type="ECO:0000256" key="2">
    <source>
        <dbReference type="ARBA" id="ARBA00022840"/>
    </source>
</evidence>